<feature type="coiled-coil region" evidence="4">
    <location>
        <begin position="210"/>
        <end position="237"/>
    </location>
</feature>
<dbReference type="GO" id="GO:0007059">
    <property type="term" value="P:chromosome segregation"/>
    <property type="evidence" value="ECO:0007669"/>
    <property type="project" value="UniProtKB-KW"/>
</dbReference>
<feature type="domain" description="ParB-like N-terminal" evidence="5">
    <location>
        <begin position="34"/>
        <end position="125"/>
    </location>
</feature>
<evidence type="ECO:0000259" key="5">
    <source>
        <dbReference type="SMART" id="SM00470"/>
    </source>
</evidence>
<dbReference type="Gene3D" id="1.10.10.2830">
    <property type="match status" value="1"/>
</dbReference>
<keyword evidence="4" id="KW-0175">Coiled coil</keyword>
<proteinExistence type="inferred from homology"/>
<evidence type="ECO:0000313" key="6">
    <source>
        <dbReference type="EMBL" id="SLM18250.1"/>
    </source>
</evidence>
<dbReference type="Gene3D" id="3.90.1530.30">
    <property type="match status" value="1"/>
</dbReference>
<dbReference type="Pfam" id="PF23552">
    <property type="entry name" value="ParB_C"/>
    <property type="match status" value="1"/>
</dbReference>
<dbReference type="AlphaFoldDB" id="A0A3P3XPQ3"/>
<dbReference type="FunFam" id="3.90.1530.30:FF:000001">
    <property type="entry name" value="Chromosome partitioning protein ParB"/>
    <property type="match status" value="1"/>
</dbReference>
<dbReference type="GO" id="GO:0003677">
    <property type="term" value="F:DNA binding"/>
    <property type="evidence" value="ECO:0007669"/>
    <property type="project" value="UniProtKB-KW"/>
</dbReference>
<dbReference type="SMART" id="SM00470">
    <property type="entry name" value="ParB"/>
    <property type="match status" value="1"/>
</dbReference>
<dbReference type="SUPFAM" id="SSF109709">
    <property type="entry name" value="KorB DNA-binding domain-like"/>
    <property type="match status" value="1"/>
</dbReference>
<dbReference type="GO" id="GO:0005694">
    <property type="term" value="C:chromosome"/>
    <property type="evidence" value="ECO:0007669"/>
    <property type="project" value="TreeGrafter"/>
</dbReference>
<dbReference type="GO" id="GO:0045881">
    <property type="term" value="P:positive regulation of sporulation resulting in formation of a cellular spore"/>
    <property type="evidence" value="ECO:0007669"/>
    <property type="project" value="TreeGrafter"/>
</dbReference>
<evidence type="ECO:0000256" key="3">
    <source>
        <dbReference type="ARBA" id="ARBA00023125"/>
    </source>
</evidence>
<dbReference type="InterPro" id="IPR050336">
    <property type="entry name" value="Chromosome_partition/occlusion"/>
</dbReference>
<dbReference type="FunFam" id="1.10.10.2830:FF:000001">
    <property type="entry name" value="Chromosome partitioning protein ParB"/>
    <property type="match status" value="1"/>
</dbReference>
<dbReference type="Pfam" id="PF17762">
    <property type="entry name" value="HTH_ParB"/>
    <property type="match status" value="1"/>
</dbReference>
<dbReference type="Pfam" id="PF02195">
    <property type="entry name" value="ParB_N"/>
    <property type="match status" value="1"/>
</dbReference>
<protein>
    <submittedName>
        <fullName evidence="6">ParB-like partition protein</fullName>
    </submittedName>
</protein>
<dbReference type="InterPro" id="IPR036086">
    <property type="entry name" value="ParB/Sulfiredoxin_sf"/>
</dbReference>
<dbReference type="InterPro" id="IPR004437">
    <property type="entry name" value="ParB/RepB/Spo0J"/>
</dbReference>
<dbReference type="InterPro" id="IPR003115">
    <property type="entry name" value="ParB_N"/>
</dbReference>
<dbReference type="EMBL" id="FWDO01000004">
    <property type="protein sequence ID" value="SLM18250.1"/>
    <property type="molecule type" value="Genomic_DNA"/>
</dbReference>
<evidence type="ECO:0000256" key="4">
    <source>
        <dbReference type="SAM" id="Coils"/>
    </source>
</evidence>
<dbReference type="PANTHER" id="PTHR33375">
    <property type="entry name" value="CHROMOSOME-PARTITIONING PROTEIN PARB-RELATED"/>
    <property type="match status" value="1"/>
</dbReference>
<dbReference type="CDD" id="cd16393">
    <property type="entry name" value="SPO0J_N"/>
    <property type="match status" value="1"/>
</dbReference>
<sequence>MAKFGLGKGLGALIPEHQQFFEQSSQEIPESIVRLVSIETLIPNPDQPRKTFSQESLDELAESIRRHGLLQPLLVHEQEAGKYTIIAGERRYRAAQIAGLEQLPVIVRAQNDSDRHLELSLVENIQREDLDPIEEAQAYVKLMEISGATQERVAEMVGKNRVTVANTIRLLRLPEDIQAAIKQGTISSGHARALLSIEDQEERKKLFDRIREDNLSVRQTEQETQKLQSELQARKAKSRKPHLAAHEGVEASLDPLLKELKEKLIERLGTKVEIQGSLDGGTIKILYYSQEDLQRMYDVLKLE</sequence>
<evidence type="ECO:0000256" key="2">
    <source>
        <dbReference type="ARBA" id="ARBA00022829"/>
    </source>
</evidence>
<keyword evidence="3" id="KW-0238">DNA-binding</keyword>
<name>A0A3P3XPQ3_9SPIR</name>
<comment type="similarity">
    <text evidence="1">Belongs to the ParB family.</text>
</comment>
<organism evidence="6">
    <name type="scientific">uncultured spirochete</name>
    <dbReference type="NCBI Taxonomy" id="156406"/>
    <lineage>
        <taxon>Bacteria</taxon>
        <taxon>Pseudomonadati</taxon>
        <taxon>Spirochaetota</taxon>
        <taxon>Spirochaetia</taxon>
        <taxon>Spirochaetales</taxon>
        <taxon>environmental samples</taxon>
    </lineage>
</organism>
<gene>
    <name evidence="6" type="ORF">SPIRO4BDMA_40822</name>
</gene>
<accession>A0A3P3XPQ3</accession>
<dbReference type="InterPro" id="IPR057240">
    <property type="entry name" value="ParB_dimer_C"/>
</dbReference>
<evidence type="ECO:0000256" key="1">
    <source>
        <dbReference type="ARBA" id="ARBA00006295"/>
    </source>
</evidence>
<dbReference type="NCBIfam" id="TIGR00180">
    <property type="entry name" value="parB_part"/>
    <property type="match status" value="1"/>
</dbReference>
<dbReference type="SUPFAM" id="SSF110849">
    <property type="entry name" value="ParB/Sulfiredoxin"/>
    <property type="match status" value="1"/>
</dbReference>
<keyword evidence="2" id="KW-0159">Chromosome partition</keyword>
<dbReference type="InterPro" id="IPR041468">
    <property type="entry name" value="HTH_ParB/Spo0J"/>
</dbReference>
<reference evidence="6" key="1">
    <citation type="submission" date="2017-02" db="EMBL/GenBank/DDBJ databases">
        <authorList>
            <person name="Regsiter A."/>
            <person name="William W."/>
        </authorList>
    </citation>
    <scope>NUCLEOTIDE SEQUENCE</scope>
    <source>
        <strain evidence="6">BdmA 4</strain>
    </source>
</reference>
<dbReference type="PANTHER" id="PTHR33375:SF1">
    <property type="entry name" value="CHROMOSOME-PARTITIONING PROTEIN PARB-RELATED"/>
    <property type="match status" value="1"/>
</dbReference>